<dbReference type="RefSeq" id="WP_284388951.1">
    <property type="nucleotide sequence ID" value="NZ_BSNK01000001.1"/>
</dbReference>
<comment type="caution">
    <text evidence="8">The sequence shown here is derived from an EMBL/GenBank/DDBJ whole genome shotgun (WGS) entry which is preliminary data.</text>
</comment>
<dbReference type="EMBL" id="BSNK01000001">
    <property type="protein sequence ID" value="GLQ23473.1"/>
    <property type="molecule type" value="Genomic_DNA"/>
</dbReference>
<dbReference type="Proteomes" id="UP001161391">
    <property type="component" value="Unassembled WGS sequence"/>
</dbReference>
<dbReference type="Gene3D" id="3.30.1130.10">
    <property type="match status" value="1"/>
</dbReference>
<dbReference type="SMART" id="SM00905">
    <property type="entry name" value="FolB"/>
    <property type="match status" value="1"/>
</dbReference>
<dbReference type="Pfam" id="PF02152">
    <property type="entry name" value="FolB"/>
    <property type="match status" value="1"/>
</dbReference>
<dbReference type="PANTHER" id="PTHR42844">
    <property type="entry name" value="DIHYDRONEOPTERIN ALDOLASE 1-RELATED"/>
    <property type="match status" value="1"/>
</dbReference>
<organism evidence="8 9">
    <name type="scientific">Algimonas ampicilliniresistens</name>
    <dbReference type="NCBI Taxonomy" id="1298735"/>
    <lineage>
        <taxon>Bacteria</taxon>
        <taxon>Pseudomonadati</taxon>
        <taxon>Pseudomonadota</taxon>
        <taxon>Alphaproteobacteria</taxon>
        <taxon>Maricaulales</taxon>
        <taxon>Robiginitomaculaceae</taxon>
        <taxon>Algimonas</taxon>
    </lineage>
</organism>
<reference evidence="8" key="2">
    <citation type="submission" date="2023-01" db="EMBL/GenBank/DDBJ databases">
        <title>Draft genome sequence of Algimonas ampicilliniresistens strain NBRC 108219.</title>
        <authorList>
            <person name="Sun Q."/>
            <person name="Mori K."/>
        </authorList>
    </citation>
    <scope>NUCLEOTIDE SEQUENCE</scope>
    <source>
        <strain evidence="8">NBRC 108219</strain>
    </source>
</reference>
<dbReference type="NCBIfam" id="TIGR00526">
    <property type="entry name" value="folB_dom"/>
    <property type="match status" value="1"/>
</dbReference>
<name>A0ABQ5V7P1_9PROT</name>
<keyword evidence="9" id="KW-1185">Reference proteome</keyword>
<dbReference type="EC" id="4.1.2.25" evidence="6"/>
<evidence type="ECO:0000256" key="4">
    <source>
        <dbReference type="ARBA" id="ARBA00022909"/>
    </source>
</evidence>
<evidence type="ECO:0000259" key="7">
    <source>
        <dbReference type="SMART" id="SM00905"/>
    </source>
</evidence>
<evidence type="ECO:0000256" key="1">
    <source>
        <dbReference type="ARBA" id="ARBA00001353"/>
    </source>
</evidence>
<dbReference type="InterPro" id="IPR006157">
    <property type="entry name" value="FolB_dom"/>
</dbReference>
<evidence type="ECO:0000256" key="2">
    <source>
        <dbReference type="ARBA" id="ARBA00005013"/>
    </source>
</evidence>
<dbReference type="NCBIfam" id="TIGR00525">
    <property type="entry name" value="folB"/>
    <property type="match status" value="1"/>
</dbReference>
<evidence type="ECO:0000256" key="6">
    <source>
        <dbReference type="RuleBase" id="RU362079"/>
    </source>
</evidence>
<comment type="function">
    <text evidence="6">Catalyzes the conversion of 7,8-dihydroneopterin to 6-hydroxymethyl-7,8-dihydropterin.</text>
</comment>
<reference evidence="8" key="1">
    <citation type="journal article" date="2014" name="Int. J. Syst. Evol. Microbiol.">
        <title>Complete genome of a new Firmicutes species belonging to the dominant human colonic microbiota ('Ruminococcus bicirculans') reveals two chromosomes and a selective capacity to utilize plant glucans.</title>
        <authorList>
            <consortium name="NISC Comparative Sequencing Program"/>
            <person name="Wegmann U."/>
            <person name="Louis P."/>
            <person name="Goesmann A."/>
            <person name="Henrissat B."/>
            <person name="Duncan S.H."/>
            <person name="Flint H.J."/>
        </authorList>
    </citation>
    <scope>NUCLEOTIDE SEQUENCE</scope>
    <source>
        <strain evidence="8">NBRC 108219</strain>
    </source>
</reference>
<accession>A0ABQ5V7P1</accession>
<evidence type="ECO:0000313" key="8">
    <source>
        <dbReference type="EMBL" id="GLQ23473.1"/>
    </source>
</evidence>
<gene>
    <name evidence="8" type="ORF">GCM10007853_13470</name>
</gene>
<evidence type="ECO:0000256" key="3">
    <source>
        <dbReference type="ARBA" id="ARBA00005708"/>
    </source>
</evidence>
<sequence length="133" mass="14821">MTRRSIFRRFGAKPQSSTRIYVRGLLIQASIGVHPHEHEATQPVIIDVELDMGDMALPEQDRLHETLDYSVVAQKAEELALEAHVQLVETLAERIADWALSTDTRVQRVAVSIAKPQALLKADTAGVEIVKSR</sequence>
<feature type="domain" description="Dihydroneopterin aldolase/epimerase" evidence="7">
    <location>
        <begin position="20"/>
        <end position="131"/>
    </location>
</feature>
<evidence type="ECO:0000313" key="9">
    <source>
        <dbReference type="Proteomes" id="UP001161391"/>
    </source>
</evidence>
<dbReference type="PANTHER" id="PTHR42844:SF1">
    <property type="entry name" value="DIHYDRONEOPTERIN ALDOLASE 1-RELATED"/>
    <property type="match status" value="1"/>
</dbReference>
<keyword evidence="5 6" id="KW-0456">Lyase</keyword>
<evidence type="ECO:0000256" key="5">
    <source>
        <dbReference type="ARBA" id="ARBA00023239"/>
    </source>
</evidence>
<keyword evidence="4 6" id="KW-0289">Folate biosynthesis</keyword>
<dbReference type="SUPFAM" id="SSF55620">
    <property type="entry name" value="Tetrahydrobiopterin biosynthesis enzymes-like"/>
    <property type="match status" value="1"/>
</dbReference>
<comment type="catalytic activity">
    <reaction evidence="1 6">
        <text>7,8-dihydroneopterin = 6-hydroxymethyl-7,8-dihydropterin + glycolaldehyde</text>
        <dbReference type="Rhea" id="RHEA:10540"/>
        <dbReference type="ChEBI" id="CHEBI:17001"/>
        <dbReference type="ChEBI" id="CHEBI:17071"/>
        <dbReference type="ChEBI" id="CHEBI:44841"/>
        <dbReference type="EC" id="4.1.2.25"/>
    </reaction>
</comment>
<dbReference type="InterPro" id="IPR006156">
    <property type="entry name" value="Dihydroneopterin_aldolase"/>
</dbReference>
<comment type="pathway">
    <text evidence="2 6">Cofactor biosynthesis; tetrahydrofolate biosynthesis; 2-amino-4-hydroxy-6-hydroxymethyl-7,8-dihydropteridine diphosphate from 7,8-dihydroneopterin triphosphate: step 3/4.</text>
</comment>
<protein>
    <recommendedName>
        <fullName evidence="6">7,8-dihydroneopterin aldolase</fullName>
        <ecNumber evidence="6">4.1.2.25</ecNumber>
    </recommendedName>
</protein>
<proteinExistence type="inferred from homology"/>
<dbReference type="InterPro" id="IPR043133">
    <property type="entry name" value="GTP-CH-I_C/QueF"/>
</dbReference>
<comment type="similarity">
    <text evidence="3 6">Belongs to the DHNA family.</text>
</comment>